<dbReference type="InterPro" id="IPR029063">
    <property type="entry name" value="SAM-dependent_MTases_sf"/>
</dbReference>
<feature type="region of interest" description="Disordered" evidence="3">
    <location>
        <begin position="120"/>
        <end position="148"/>
    </location>
</feature>
<dbReference type="AlphaFoldDB" id="A0A6M3LU07"/>
<dbReference type="InterPro" id="IPR002941">
    <property type="entry name" value="DNA_methylase_N4/N6"/>
</dbReference>
<dbReference type="SUPFAM" id="SSF53335">
    <property type="entry name" value="S-adenosyl-L-methionine-dependent methyltransferases"/>
    <property type="match status" value="1"/>
</dbReference>
<feature type="domain" description="DNA methylase N-4/N-6" evidence="4">
    <location>
        <begin position="21"/>
        <end position="229"/>
    </location>
</feature>
<protein>
    <submittedName>
        <fullName evidence="5">Putative methyltransferase</fullName>
    </submittedName>
</protein>
<keyword evidence="2 5" id="KW-0808">Transferase</keyword>
<dbReference type="GO" id="GO:0032259">
    <property type="term" value="P:methylation"/>
    <property type="evidence" value="ECO:0007669"/>
    <property type="project" value="UniProtKB-KW"/>
</dbReference>
<evidence type="ECO:0000256" key="2">
    <source>
        <dbReference type="ARBA" id="ARBA00022679"/>
    </source>
</evidence>
<keyword evidence="1 5" id="KW-0489">Methyltransferase</keyword>
<evidence type="ECO:0000256" key="1">
    <source>
        <dbReference type="ARBA" id="ARBA00022603"/>
    </source>
</evidence>
<dbReference type="EMBL" id="MT143504">
    <property type="protein sequence ID" value="QJA97549.1"/>
    <property type="molecule type" value="Genomic_DNA"/>
</dbReference>
<proteinExistence type="predicted"/>
<dbReference type="Pfam" id="PF01555">
    <property type="entry name" value="N6_N4_Mtase"/>
    <property type="match status" value="1"/>
</dbReference>
<organism evidence="5">
    <name type="scientific">viral metagenome</name>
    <dbReference type="NCBI Taxonomy" id="1070528"/>
    <lineage>
        <taxon>unclassified sequences</taxon>
        <taxon>metagenomes</taxon>
        <taxon>organismal metagenomes</taxon>
    </lineage>
</organism>
<name>A0A6M3LU07_9ZZZZ</name>
<evidence type="ECO:0000313" key="5">
    <source>
        <dbReference type="EMBL" id="QJA97549.1"/>
    </source>
</evidence>
<accession>A0A6M3LU07</accession>
<dbReference type="PRINTS" id="PR00508">
    <property type="entry name" value="S21N4MTFRASE"/>
</dbReference>
<reference evidence="5" key="1">
    <citation type="submission" date="2020-03" db="EMBL/GenBank/DDBJ databases">
        <title>The deep terrestrial virosphere.</title>
        <authorList>
            <person name="Holmfeldt K."/>
            <person name="Nilsson E."/>
            <person name="Simone D."/>
            <person name="Lopez-Fernandez M."/>
            <person name="Wu X."/>
            <person name="de Brujin I."/>
            <person name="Lundin D."/>
            <person name="Andersson A."/>
            <person name="Bertilsson S."/>
            <person name="Dopson M."/>
        </authorList>
    </citation>
    <scope>NUCLEOTIDE SEQUENCE</scope>
    <source>
        <strain evidence="5">MM415B06147</strain>
    </source>
</reference>
<sequence>MIDLRLGDCLTEMPKIPDKTIDMILCDLPYGTTACKWDTIIPFEPLWEQYKRIIKDNGAIVLTASQPFTSALVMSNIKMFKYEWIWDKKLPSGMQIAKYRPMQRHENILIFSNGTPKYNPIKVPQKKRTGKVYSKSESSPLKHDNGKLKEYDSKNPQSIIEFYKRDKLMSHPTQKPVALFEYLIKTYTNEGDLVLDNAAGSGTTGVACKNLKRNCILIEKDEEYFKIAERRINNTTENLL</sequence>
<evidence type="ECO:0000259" key="4">
    <source>
        <dbReference type="Pfam" id="PF01555"/>
    </source>
</evidence>
<evidence type="ECO:0000256" key="3">
    <source>
        <dbReference type="SAM" id="MobiDB-lite"/>
    </source>
</evidence>
<dbReference type="InterPro" id="IPR001091">
    <property type="entry name" value="RM_Methyltransferase"/>
</dbReference>
<dbReference type="GO" id="GO:0003677">
    <property type="term" value="F:DNA binding"/>
    <property type="evidence" value="ECO:0007669"/>
    <property type="project" value="InterPro"/>
</dbReference>
<dbReference type="GO" id="GO:0008170">
    <property type="term" value="F:N-methyltransferase activity"/>
    <property type="evidence" value="ECO:0007669"/>
    <property type="project" value="InterPro"/>
</dbReference>
<dbReference type="Gene3D" id="3.40.50.150">
    <property type="entry name" value="Vaccinia Virus protein VP39"/>
    <property type="match status" value="1"/>
</dbReference>
<gene>
    <name evidence="5" type="ORF">MM415B06147_0002</name>
</gene>